<dbReference type="Pfam" id="PF01425">
    <property type="entry name" value="Amidase"/>
    <property type="match status" value="1"/>
</dbReference>
<organism evidence="3 4">
    <name type="scientific">Shinella yambaruensis</name>
    <dbReference type="NCBI Taxonomy" id="415996"/>
    <lineage>
        <taxon>Bacteria</taxon>
        <taxon>Pseudomonadati</taxon>
        <taxon>Pseudomonadota</taxon>
        <taxon>Alphaproteobacteria</taxon>
        <taxon>Hyphomicrobiales</taxon>
        <taxon>Rhizobiaceae</taxon>
        <taxon>Shinella</taxon>
    </lineage>
</organism>
<dbReference type="PANTHER" id="PTHR11895">
    <property type="entry name" value="TRANSAMIDASE"/>
    <property type="match status" value="1"/>
</dbReference>
<name>A0ABQ5ZH22_9HYPH</name>
<comment type="similarity">
    <text evidence="1">Belongs to the amidase family.</text>
</comment>
<dbReference type="Gene3D" id="3.90.1300.10">
    <property type="entry name" value="Amidase signature (AS) domain"/>
    <property type="match status" value="1"/>
</dbReference>
<evidence type="ECO:0000313" key="3">
    <source>
        <dbReference type="EMBL" id="GLR51049.1"/>
    </source>
</evidence>
<dbReference type="InterPro" id="IPR023631">
    <property type="entry name" value="Amidase_dom"/>
</dbReference>
<proteinExistence type="inferred from homology"/>
<dbReference type="SUPFAM" id="SSF75304">
    <property type="entry name" value="Amidase signature (AS) enzymes"/>
    <property type="match status" value="1"/>
</dbReference>
<dbReference type="InterPro" id="IPR036928">
    <property type="entry name" value="AS_sf"/>
</dbReference>
<dbReference type="Proteomes" id="UP001156702">
    <property type="component" value="Unassembled WGS sequence"/>
</dbReference>
<dbReference type="NCBIfam" id="NF004815">
    <property type="entry name" value="PRK06169.1"/>
    <property type="match status" value="1"/>
</dbReference>
<dbReference type="EMBL" id="BSOP01000017">
    <property type="protein sequence ID" value="GLR51049.1"/>
    <property type="molecule type" value="Genomic_DNA"/>
</dbReference>
<keyword evidence="4" id="KW-1185">Reference proteome</keyword>
<gene>
    <name evidence="3" type="ORF">GCM10007923_22570</name>
</gene>
<protein>
    <submittedName>
        <fullName evidence="3">Amidase</fullName>
    </submittedName>
</protein>
<dbReference type="InterPro" id="IPR000120">
    <property type="entry name" value="Amidase"/>
</dbReference>
<dbReference type="PANTHER" id="PTHR11895:SF7">
    <property type="entry name" value="GLUTAMYL-TRNA(GLN) AMIDOTRANSFERASE SUBUNIT A, MITOCHONDRIAL"/>
    <property type="match status" value="1"/>
</dbReference>
<evidence type="ECO:0000259" key="2">
    <source>
        <dbReference type="Pfam" id="PF01425"/>
    </source>
</evidence>
<sequence length="469" mass="48793">MNDSRQSISPISDAPDLCRMDVAALTAAFRSGALSPVEAVQAALDRAEAVQPRFNAFTFIDHAGALEAARAAEARWRAGSALSAIDGVPATLKDIVHVEGWTVRYGSRVTDAAPMKQDAPAVAGLRAAGAVFIGQTTTPEFGWKAVTDSPAFGITRNPWNPDCTPGGSSGGAAVASATGAGVLHLGTDGGGSIRIPAAFTGTFGLKPTFGRVPADPPSVFGTVAHIGPMTRSPADARAMLAAMGGRSLRDWSQPWGAVPALDAQPFGWKGRKVGLWMSPPTGSLDPAIERAVLDAARRTEAAGARVEAIQLPGERLHDLFCAHWMTGAASRLSSVPSSAREAMDPGFIEAAGEGSRFSLMDYISAQQARARFGAAMDQLLADYDLLLSPATACLPFAAGREVPEDSSLSRWTEWAGFSYPINLSQQPACTLFCGLADGLPVGLQIVGPRGEDGFVLDAAEAVDRLLGAP</sequence>
<accession>A0ABQ5ZH22</accession>
<evidence type="ECO:0000256" key="1">
    <source>
        <dbReference type="ARBA" id="ARBA00009199"/>
    </source>
</evidence>
<feature type="domain" description="Amidase" evidence="2">
    <location>
        <begin position="38"/>
        <end position="455"/>
    </location>
</feature>
<comment type="caution">
    <text evidence="3">The sequence shown here is derived from an EMBL/GenBank/DDBJ whole genome shotgun (WGS) entry which is preliminary data.</text>
</comment>
<evidence type="ECO:0000313" key="4">
    <source>
        <dbReference type="Proteomes" id="UP001156702"/>
    </source>
</evidence>
<dbReference type="RefSeq" id="WP_244766242.1">
    <property type="nucleotide sequence ID" value="NZ_BSOP01000017.1"/>
</dbReference>
<reference evidence="4" key="1">
    <citation type="journal article" date="2019" name="Int. J. Syst. Evol. Microbiol.">
        <title>The Global Catalogue of Microorganisms (GCM) 10K type strain sequencing project: providing services to taxonomists for standard genome sequencing and annotation.</title>
        <authorList>
            <consortium name="The Broad Institute Genomics Platform"/>
            <consortium name="The Broad Institute Genome Sequencing Center for Infectious Disease"/>
            <person name="Wu L."/>
            <person name="Ma J."/>
        </authorList>
    </citation>
    <scope>NUCLEOTIDE SEQUENCE [LARGE SCALE GENOMIC DNA]</scope>
    <source>
        <strain evidence="4">NBRC 102122</strain>
    </source>
</reference>